<evidence type="ECO:0000256" key="4">
    <source>
        <dbReference type="SAM" id="MobiDB-lite"/>
    </source>
</evidence>
<dbReference type="SMART" id="SM00025">
    <property type="entry name" value="Pumilio"/>
    <property type="match status" value="5"/>
</dbReference>
<dbReference type="OrthoDB" id="497380at2759"/>
<feature type="domain" description="PUM-HD" evidence="5">
    <location>
        <begin position="125"/>
        <end position="454"/>
    </location>
</feature>
<dbReference type="InterPro" id="IPR040059">
    <property type="entry name" value="PUM3"/>
</dbReference>
<evidence type="ECO:0000256" key="3">
    <source>
        <dbReference type="PROSITE-ProRule" id="PRU00317"/>
    </source>
</evidence>
<sequence length="667" mass="74593">MPVLQSGSNKRPAVSQGGPKSKKQHSENPPLRSKFEDEKVQKRSRPVTQPIPESGLSDDDDDEDDENFGDEGEAGDQEIDKDEMIVDNAPSKDPNAARESHKVQRALQEQRRAAKPHSQLLIDAKRVWSLARQKNIPSTERQKHVKDLMGVIQGKVKDIVLKHDASRIIQTVVKYGGQKERNQIAMELKGHYKALAQSKYSKFLVTKLIRLCPAHRASILLEFQSHILRLLLHREASAVLADSFELYANAYERSILLRDFYGKEVALFSQTQGSEPEKAKARKGFHGVLEGLEGERRKRVLAALKENLIMILNNPDKGAITHAIVHRALWEYVSAVSESEDESEREKLRREIFESCQDVLAEMVHTKDGSRVVREFIAYGTAKDRKSIIKVIKPHVERMCIDDEAQLVLFTALDIIDDTKLTAKSLVSDIITHASIFINTPQGRRALFYLLVPRSRRHFTPAQVAIIAEIDPIRGKTSKKSADVREGEIRTAASEGLLKFVEDNGVEAARDTGGSLVVLEIMLYADGDKHMAMQSLLQPLASTYPSEDASKPHPIDLPHTSRMYKSLFQGGHFSHSTKSVIRSPSFSPSAFASAFIVTVGKDVTISMAGGDGAFVIAEFLQRIKEEGSTEERRTVKNWFDEEVVDGIKKSETKGKNVLLEKIDLLSS</sequence>
<organism evidence="6 7">
    <name type="scientific">Rhizopogon vinicolor AM-OR11-026</name>
    <dbReference type="NCBI Taxonomy" id="1314800"/>
    <lineage>
        <taxon>Eukaryota</taxon>
        <taxon>Fungi</taxon>
        <taxon>Dikarya</taxon>
        <taxon>Basidiomycota</taxon>
        <taxon>Agaricomycotina</taxon>
        <taxon>Agaricomycetes</taxon>
        <taxon>Agaricomycetidae</taxon>
        <taxon>Boletales</taxon>
        <taxon>Suillineae</taxon>
        <taxon>Rhizopogonaceae</taxon>
        <taxon>Rhizopogon</taxon>
    </lineage>
</organism>
<reference evidence="6 7" key="1">
    <citation type="submission" date="2016-06" db="EMBL/GenBank/DDBJ databases">
        <title>Comparative genomics of the ectomycorrhizal sister species Rhizopogon vinicolor and Rhizopogon vesiculosus (Basidiomycota: Boletales) reveals a divergence of the mating type B locus.</title>
        <authorList>
            <consortium name="DOE Joint Genome Institute"/>
            <person name="Mujic A.B."/>
            <person name="Kuo A."/>
            <person name="Tritt A."/>
            <person name="Lipzen A."/>
            <person name="Chen C."/>
            <person name="Johnson J."/>
            <person name="Sharma A."/>
            <person name="Barry K."/>
            <person name="Grigoriev I.V."/>
            <person name="Spatafora J.W."/>
        </authorList>
    </citation>
    <scope>NUCLEOTIDE SEQUENCE [LARGE SCALE GENOMIC DNA]</scope>
    <source>
        <strain evidence="6 7">AM-OR11-026</strain>
    </source>
</reference>
<dbReference type="PROSITE" id="PS50302">
    <property type="entry name" value="PUM"/>
    <property type="match status" value="1"/>
</dbReference>
<dbReference type="AlphaFoldDB" id="A0A1B7NAF7"/>
<feature type="region of interest" description="Disordered" evidence="4">
    <location>
        <begin position="1"/>
        <end position="116"/>
    </location>
</feature>
<evidence type="ECO:0000259" key="5">
    <source>
        <dbReference type="PROSITE" id="PS50303"/>
    </source>
</evidence>
<dbReference type="PROSITE" id="PS50303">
    <property type="entry name" value="PUM_HD"/>
    <property type="match status" value="1"/>
</dbReference>
<dbReference type="Gene3D" id="1.25.10.10">
    <property type="entry name" value="Leucine-rich Repeat Variant"/>
    <property type="match status" value="1"/>
</dbReference>
<gene>
    <name evidence="6" type="ORF">K503DRAFT_734829</name>
</gene>
<dbReference type="GO" id="GO:0005730">
    <property type="term" value="C:nucleolus"/>
    <property type="evidence" value="ECO:0007669"/>
    <property type="project" value="TreeGrafter"/>
</dbReference>
<dbReference type="Pfam" id="PF08144">
    <property type="entry name" value="CPL"/>
    <property type="match status" value="1"/>
</dbReference>
<dbReference type="EMBL" id="KV448170">
    <property type="protein sequence ID" value="OAX41829.1"/>
    <property type="molecule type" value="Genomic_DNA"/>
</dbReference>
<dbReference type="InterPro" id="IPR033133">
    <property type="entry name" value="PUM-HD"/>
</dbReference>
<protein>
    <submittedName>
        <fullName evidence="6">ARM repeat-containing protein</fullName>
    </submittedName>
</protein>
<feature type="compositionally biased region" description="Basic and acidic residues" evidence="4">
    <location>
        <begin position="95"/>
        <end position="112"/>
    </location>
</feature>
<evidence type="ECO:0000313" key="7">
    <source>
        <dbReference type="Proteomes" id="UP000092154"/>
    </source>
</evidence>
<keyword evidence="1" id="KW-0677">Repeat</keyword>
<keyword evidence="7" id="KW-1185">Reference proteome</keyword>
<evidence type="ECO:0000256" key="1">
    <source>
        <dbReference type="ARBA" id="ARBA00022737"/>
    </source>
</evidence>
<dbReference type="InterPro" id="IPR016024">
    <property type="entry name" value="ARM-type_fold"/>
</dbReference>
<dbReference type="PANTHER" id="PTHR13389:SF0">
    <property type="entry name" value="PUMILIO HOMOLOG 3"/>
    <property type="match status" value="1"/>
</dbReference>
<dbReference type="STRING" id="1314800.A0A1B7NAF7"/>
<keyword evidence="2" id="KW-0694">RNA-binding</keyword>
<accession>A0A1B7NAF7</accession>
<dbReference type="InterPro" id="IPR011989">
    <property type="entry name" value="ARM-like"/>
</dbReference>
<dbReference type="Proteomes" id="UP000092154">
    <property type="component" value="Unassembled WGS sequence"/>
</dbReference>
<feature type="compositionally biased region" description="Acidic residues" evidence="4">
    <location>
        <begin position="56"/>
        <end position="81"/>
    </location>
</feature>
<dbReference type="InParanoid" id="A0A1B7NAF7"/>
<feature type="repeat" description="Pumilio" evidence="3">
    <location>
        <begin position="351"/>
        <end position="390"/>
    </location>
</feature>
<evidence type="ECO:0000256" key="2">
    <source>
        <dbReference type="ARBA" id="ARBA00022884"/>
    </source>
</evidence>
<proteinExistence type="predicted"/>
<evidence type="ECO:0000313" key="6">
    <source>
        <dbReference type="EMBL" id="OAX41829.1"/>
    </source>
</evidence>
<name>A0A1B7NAF7_9AGAM</name>
<dbReference type="SUPFAM" id="SSF48371">
    <property type="entry name" value="ARM repeat"/>
    <property type="match status" value="1"/>
</dbReference>
<dbReference type="GO" id="GO:0003729">
    <property type="term" value="F:mRNA binding"/>
    <property type="evidence" value="ECO:0007669"/>
    <property type="project" value="TreeGrafter"/>
</dbReference>
<dbReference type="PANTHER" id="PTHR13389">
    <property type="entry name" value="PUMILIO HOMOLOG 3"/>
    <property type="match status" value="1"/>
</dbReference>
<dbReference type="FunCoup" id="A0A1B7NAF7">
    <property type="interactions" value="542"/>
</dbReference>
<dbReference type="GO" id="GO:0006417">
    <property type="term" value="P:regulation of translation"/>
    <property type="evidence" value="ECO:0007669"/>
    <property type="project" value="TreeGrafter"/>
</dbReference>
<dbReference type="InterPro" id="IPR001313">
    <property type="entry name" value="Pumilio_RNA-bd_rpt"/>
</dbReference>
<dbReference type="InterPro" id="IPR012959">
    <property type="entry name" value="CPL_dom"/>
</dbReference>